<evidence type="ECO:0000256" key="2">
    <source>
        <dbReference type="SAM" id="Phobius"/>
    </source>
</evidence>
<dbReference type="AlphaFoldDB" id="A0A5Q3QES5"/>
<keyword evidence="2" id="KW-1133">Transmembrane helix</keyword>
<reference evidence="4" key="1">
    <citation type="submission" date="2019-11" db="EMBL/GenBank/DDBJ databases">
        <title>The complete genome sequence of Saccharopolyspora sp. E2A.</title>
        <authorList>
            <person name="Zhang G."/>
        </authorList>
    </citation>
    <scope>NUCLEOTIDE SEQUENCE [LARGE SCALE GENOMIC DNA]</scope>
    <source>
        <strain evidence="4">E2A</strain>
    </source>
</reference>
<dbReference type="Proteomes" id="UP000371041">
    <property type="component" value="Chromosome"/>
</dbReference>
<dbReference type="EMBL" id="CP045929">
    <property type="protein sequence ID" value="QGK70015.1"/>
    <property type="molecule type" value="Genomic_DNA"/>
</dbReference>
<dbReference type="KEGG" id="sace:GIY23_11220"/>
<keyword evidence="2" id="KW-0472">Membrane</keyword>
<accession>A0A5Q3QES5</accession>
<gene>
    <name evidence="3" type="ORF">GIY23_11220</name>
</gene>
<feature type="region of interest" description="Disordered" evidence="1">
    <location>
        <begin position="45"/>
        <end position="68"/>
    </location>
</feature>
<dbReference type="RefSeq" id="WP_154076598.1">
    <property type="nucleotide sequence ID" value="NZ_CP045929.1"/>
</dbReference>
<protein>
    <submittedName>
        <fullName evidence="3">Uncharacterized protein</fullName>
    </submittedName>
</protein>
<feature type="transmembrane region" description="Helical" evidence="2">
    <location>
        <begin position="12"/>
        <end position="36"/>
    </location>
</feature>
<proteinExistence type="predicted"/>
<organism evidence="3 4">
    <name type="scientific">Allosaccharopolyspora coralli</name>
    <dbReference type="NCBI Taxonomy" id="2665642"/>
    <lineage>
        <taxon>Bacteria</taxon>
        <taxon>Bacillati</taxon>
        <taxon>Actinomycetota</taxon>
        <taxon>Actinomycetes</taxon>
        <taxon>Pseudonocardiales</taxon>
        <taxon>Pseudonocardiaceae</taxon>
        <taxon>Allosaccharopolyspora</taxon>
    </lineage>
</organism>
<keyword evidence="2" id="KW-0812">Transmembrane</keyword>
<keyword evidence="4" id="KW-1185">Reference proteome</keyword>
<evidence type="ECO:0000313" key="3">
    <source>
        <dbReference type="EMBL" id="QGK70015.1"/>
    </source>
</evidence>
<name>A0A5Q3QES5_9PSEU</name>
<sequence>MSPGRPGQLRQWWWRTAGVVRILPALATIALAAGAVTHTVVDVPTDSPSPASGAAGPTGTHTTHDGTPCRWHGTLTPDTTGALLTCTYQHGILRWTLS</sequence>
<evidence type="ECO:0000256" key="1">
    <source>
        <dbReference type="SAM" id="MobiDB-lite"/>
    </source>
</evidence>
<evidence type="ECO:0000313" key="4">
    <source>
        <dbReference type="Proteomes" id="UP000371041"/>
    </source>
</evidence>